<gene>
    <name evidence="3" type="ORF">SAMN05661086_02847</name>
</gene>
<dbReference type="InterPro" id="IPR009926">
    <property type="entry name" value="T3SS_YcgR_PilZN"/>
</dbReference>
<dbReference type="AlphaFoldDB" id="A0A1I6KXK0"/>
<dbReference type="EMBL" id="FOYZ01000011">
    <property type="protein sequence ID" value="SFR95931.1"/>
    <property type="molecule type" value="Genomic_DNA"/>
</dbReference>
<feature type="domain" description="PilZ" evidence="1">
    <location>
        <begin position="143"/>
        <end position="241"/>
    </location>
</feature>
<evidence type="ECO:0000259" key="2">
    <source>
        <dbReference type="Pfam" id="PF12945"/>
    </source>
</evidence>
<protein>
    <submittedName>
        <fullName evidence="3">C-di-GMP-binding flagellar brake protein YcgR, contains PilZNR and PilZ domains</fullName>
    </submittedName>
</protein>
<keyword evidence="3" id="KW-0969">Cilium</keyword>
<keyword evidence="3" id="KW-0966">Cell projection</keyword>
<organism evidence="3 4">
    <name type="scientific">Anaeromicropila populeti</name>
    <dbReference type="NCBI Taxonomy" id="37658"/>
    <lineage>
        <taxon>Bacteria</taxon>
        <taxon>Bacillati</taxon>
        <taxon>Bacillota</taxon>
        <taxon>Clostridia</taxon>
        <taxon>Lachnospirales</taxon>
        <taxon>Lachnospiraceae</taxon>
        <taxon>Anaeromicropila</taxon>
    </lineage>
</organism>
<keyword evidence="4" id="KW-1185">Reference proteome</keyword>
<keyword evidence="3" id="KW-0282">Flagellum</keyword>
<evidence type="ECO:0000259" key="1">
    <source>
        <dbReference type="Pfam" id="PF07238"/>
    </source>
</evidence>
<dbReference type="Pfam" id="PF12945">
    <property type="entry name" value="PilZNR"/>
    <property type="match status" value="1"/>
</dbReference>
<dbReference type="InterPro" id="IPR009875">
    <property type="entry name" value="PilZ_domain"/>
</dbReference>
<dbReference type="Proteomes" id="UP000199659">
    <property type="component" value="Unassembled WGS sequence"/>
</dbReference>
<dbReference type="Gene3D" id="2.40.10.220">
    <property type="entry name" value="predicted glycosyltransferase like domains"/>
    <property type="match status" value="1"/>
</dbReference>
<dbReference type="RefSeq" id="WP_092561980.1">
    <property type="nucleotide sequence ID" value="NZ_FOYZ01000011.1"/>
</dbReference>
<evidence type="ECO:0000313" key="3">
    <source>
        <dbReference type="EMBL" id="SFR95931.1"/>
    </source>
</evidence>
<dbReference type="STRING" id="37658.SAMN05661086_02847"/>
<dbReference type="OrthoDB" id="9783080at2"/>
<proteinExistence type="predicted"/>
<dbReference type="Pfam" id="PF07238">
    <property type="entry name" value="PilZ"/>
    <property type="match status" value="1"/>
</dbReference>
<dbReference type="GO" id="GO:0035438">
    <property type="term" value="F:cyclic-di-GMP binding"/>
    <property type="evidence" value="ECO:0007669"/>
    <property type="project" value="InterPro"/>
</dbReference>
<accession>A0A1I6KXK0</accession>
<evidence type="ECO:0000313" key="4">
    <source>
        <dbReference type="Proteomes" id="UP000199659"/>
    </source>
</evidence>
<reference evidence="3 4" key="1">
    <citation type="submission" date="2016-10" db="EMBL/GenBank/DDBJ databases">
        <authorList>
            <person name="de Groot N.N."/>
        </authorList>
    </citation>
    <scope>NUCLEOTIDE SEQUENCE [LARGE SCALE GENOMIC DNA]</scope>
    <source>
        <strain evidence="3 4">743A</strain>
    </source>
</reference>
<feature type="domain" description="Type III secretion system flagellar brake protein YcgR PilZN" evidence="2">
    <location>
        <begin position="7"/>
        <end position="93"/>
    </location>
</feature>
<dbReference type="SUPFAM" id="SSF141371">
    <property type="entry name" value="PilZ domain-like"/>
    <property type="match status" value="1"/>
</dbReference>
<name>A0A1I6KXK0_9FIRM</name>
<sequence length="254" mass="30099">MSSGIFNIGDKIELYKDKEYSEDQIRKKYVSQFLDFEEDEKIKIAMPIESGRLVPLSIGDVYKMLFYTDNGMYQCQGKIVDRFREKNIFFLVVELLTDLERFQRREFYRFECVLNGRCRMISKEEELLLEKLQTSEVSLEQLNAQYQAVLADMESQWNDVVFINLSGGGAKFNSRTRYESGNKLIVQMEIPINNVPVQFELRALIVASEAMFNRSGFYETRIKFLKIGKKEREDIIKFIFEEERRQRQRKKGMV</sequence>